<name>A0A6M0SQG8_CLOBO</name>
<accession>A0A6M0SQG8</accession>
<proteinExistence type="predicted"/>
<dbReference type="GO" id="GO:0016740">
    <property type="term" value="F:transferase activity"/>
    <property type="evidence" value="ECO:0007669"/>
    <property type="project" value="UniProtKB-KW"/>
</dbReference>
<dbReference type="Pfam" id="PF17668">
    <property type="entry name" value="Acetyltransf_17"/>
    <property type="match status" value="1"/>
</dbReference>
<sequence length="317" mass="38270">MLEVKDYKKNDEKEIINLFKKSFCKEMKTFQWQWNYDDNICKDKFIKLMWDDKTLAGHYAILPNKMKIYEEIYEVGLSMTTMTSKEYKKQGIFVKLASNLYEEIYNNVPIIYGFPNNNSLHGFKKYLGWTHALDIEIYSCYTYKSELKSLDKNIKRSEFLDNRVNVLFNKFSNEFKEYKLMIKRDKDYLHWRYDLNPYNKYYYLVYEKDNEYLGYCIYKIFEDDGKKVCDLVDIIAINNEIYEELLKGLIDLMACNNIRKINSWFINKDKLEIGKKLGFNRTNLITHFGFKLNCDFLKLNDINSEKWYLTMGDSDVF</sequence>
<organism evidence="2 3">
    <name type="scientific">Clostridium botulinum</name>
    <dbReference type="NCBI Taxonomy" id="1491"/>
    <lineage>
        <taxon>Bacteria</taxon>
        <taxon>Bacillati</taxon>
        <taxon>Bacillota</taxon>
        <taxon>Clostridia</taxon>
        <taxon>Eubacteriales</taxon>
        <taxon>Clostridiaceae</taxon>
        <taxon>Clostridium</taxon>
    </lineage>
</organism>
<dbReference type="InterPro" id="IPR016181">
    <property type="entry name" value="Acyl_CoA_acyltransferase"/>
</dbReference>
<dbReference type="InterPro" id="IPR041380">
    <property type="entry name" value="Acetyltransf_17"/>
</dbReference>
<reference evidence="2 3" key="1">
    <citation type="submission" date="2019-02" db="EMBL/GenBank/DDBJ databases">
        <title>Genome sequencing of Clostridium botulinum clinical isolates.</title>
        <authorList>
            <person name="Brunt J."/>
            <person name="Van Vliet A.H.M."/>
            <person name="Stringer S.C."/>
            <person name="Grant K.A."/>
            <person name="Carter A.C."/>
            <person name="Peck M.W."/>
        </authorList>
    </citation>
    <scope>NUCLEOTIDE SEQUENCE [LARGE SCALE GENOMIC DNA]</scope>
    <source>
        <strain evidence="2 3">H113700579</strain>
    </source>
</reference>
<gene>
    <name evidence="2" type="ORF">EXM65_13425</name>
</gene>
<dbReference type="SUPFAM" id="SSF55729">
    <property type="entry name" value="Acyl-CoA N-acyltransferases (Nat)"/>
    <property type="match status" value="1"/>
</dbReference>
<dbReference type="Proteomes" id="UP000472355">
    <property type="component" value="Unassembled WGS sequence"/>
</dbReference>
<evidence type="ECO:0000313" key="2">
    <source>
        <dbReference type="EMBL" id="NFA43552.1"/>
    </source>
</evidence>
<evidence type="ECO:0000313" key="3">
    <source>
        <dbReference type="Proteomes" id="UP000472355"/>
    </source>
</evidence>
<dbReference type="Gene3D" id="3.40.630.30">
    <property type="match status" value="2"/>
</dbReference>
<dbReference type="Pfam" id="PF13527">
    <property type="entry name" value="Acetyltransf_9"/>
    <property type="match status" value="1"/>
</dbReference>
<evidence type="ECO:0000259" key="1">
    <source>
        <dbReference type="Pfam" id="PF17668"/>
    </source>
</evidence>
<dbReference type="AlphaFoldDB" id="A0A6M0SQG8"/>
<protein>
    <submittedName>
        <fullName evidence="2">GNAT family N-acetyltransferase</fullName>
    </submittedName>
</protein>
<comment type="caution">
    <text evidence="2">The sequence shown here is derived from an EMBL/GenBank/DDBJ whole genome shotgun (WGS) entry which is preliminary data.</text>
</comment>
<keyword evidence="2" id="KW-0808">Transferase</keyword>
<dbReference type="EMBL" id="SGKU01000042">
    <property type="protein sequence ID" value="NFA43552.1"/>
    <property type="molecule type" value="Genomic_DNA"/>
</dbReference>
<feature type="domain" description="Eis-like acetyltransferase" evidence="1">
    <location>
        <begin position="181"/>
        <end position="258"/>
    </location>
</feature>